<keyword evidence="1" id="KW-0732">Signal</keyword>
<evidence type="ECO:0008006" key="4">
    <source>
        <dbReference type="Google" id="ProtNLM"/>
    </source>
</evidence>
<feature type="signal peptide" evidence="1">
    <location>
        <begin position="1"/>
        <end position="21"/>
    </location>
</feature>
<proteinExistence type="predicted"/>
<protein>
    <recommendedName>
        <fullName evidence="4">DUF4232 domain-containing protein</fullName>
    </recommendedName>
</protein>
<keyword evidence="3" id="KW-1185">Reference proteome</keyword>
<accession>A0A6G6W9S4</accession>
<dbReference type="KEGG" id="nano:G5V58_02465"/>
<evidence type="ECO:0000313" key="3">
    <source>
        <dbReference type="Proteomes" id="UP000502996"/>
    </source>
</evidence>
<gene>
    <name evidence="2" type="ORF">G5V58_02465</name>
</gene>
<dbReference type="AlphaFoldDB" id="A0A6G6W9S4"/>
<reference evidence="2 3" key="1">
    <citation type="submission" date="2020-02" db="EMBL/GenBank/DDBJ databases">
        <title>Full genome sequence of Nocardioides sp. R-3366.</title>
        <authorList>
            <person name="Im W.-T."/>
        </authorList>
    </citation>
    <scope>NUCLEOTIDE SEQUENCE [LARGE SCALE GENOMIC DNA]</scope>
    <source>
        <strain evidence="2 3">R-3366</strain>
    </source>
</reference>
<feature type="chain" id="PRO_5026200636" description="DUF4232 domain-containing protein" evidence="1">
    <location>
        <begin position="22"/>
        <end position="143"/>
    </location>
</feature>
<dbReference type="Proteomes" id="UP000502996">
    <property type="component" value="Chromosome"/>
</dbReference>
<evidence type="ECO:0000313" key="2">
    <source>
        <dbReference type="EMBL" id="QIG41790.1"/>
    </source>
</evidence>
<dbReference type="RefSeq" id="WP_165228458.1">
    <property type="nucleotide sequence ID" value="NZ_CP049257.1"/>
</dbReference>
<evidence type="ECO:0000256" key="1">
    <source>
        <dbReference type="SAM" id="SignalP"/>
    </source>
</evidence>
<dbReference type="EMBL" id="CP049257">
    <property type="protein sequence ID" value="QIG41790.1"/>
    <property type="molecule type" value="Genomic_DNA"/>
</dbReference>
<organism evidence="2 3">
    <name type="scientific">Nocardioides anomalus</name>
    <dbReference type="NCBI Taxonomy" id="2712223"/>
    <lineage>
        <taxon>Bacteria</taxon>
        <taxon>Bacillati</taxon>
        <taxon>Actinomycetota</taxon>
        <taxon>Actinomycetes</taxon>
        <taxon>Propionibacteriales</taxon>
        <taxon>Nocardioidaceae</taxon>
        <taxon>Nocardioides</taxon>
    </lineage>
</organism>
<name>A0A6G6W9S4_9ACTN</name>
<sequence>MKKLIIVPAVAMVAAVGAASAAGFAGGVSAGPLQVGQTNNLECAKSAQVVEWGYNDHLPTPNVVNVRVKLADATCSNQSLTVLPLKADGSQYGPRAAGRIPAQASGDQYVRLEFDNPMDAEQLKSVRISVDPGFSGEQYGTIG</sequence>